<dbReference type="VEuPathDB" id="FungiDB:A1O9_05857"/>
<feature type="compositionally biased region" description="Low complexity" evidence="3">
    <location>
        <begin position="15"/>
        <end position="26"/>
    </location>
</feature>
<accession>A0A072PQY9</accession>
<comment type="caution">
    <text evidence="5">The sequence shown here is derived from an EMBL/GenBank/DDBJ whole genome shotgun (WGS) entry which is preliminary data.</text>
</comment>
<dbReference type="GeneID" id="25280778"/>
<dbReference type="Pfam" id="PF02194">
    <property type="entry name" value="PXA"/>
    <property type="match status" value="1"/>
</dbReference>
<dbReference type="PANTHER" id="PTHR22999">
    <property type="entry name" value="PX SERINE/THREONINE KINASE PXK"/>
    <property type="match status" value="1"/>
</dbReference>
<evidence type="ECO:0000259" key="4">
    <source>
        <dbReference type="PROSITE" id="PS51207"/>
    </source>
</evidence>
<dbReference type="OrthoDB" id="5582218at2759"/>
<keyword evidence="6" id="KW-1185">Reference proteome</keyword>
<dbReference type="GO" id="GO:0005769">
    <property type="term" value="C:early endosome"/>
    <property type="evidence" value="ECO:0007669"/>
    <property type="project" value="TreeGrafter"/>
</dbReference>
<organism evidence="5 6">
    <name type="scientific">Exophiala aquamarina CBS 119918</name>
    <dbReference type="NCBI Taxonomy" id="1182545"/>
    <lineage>
        <taxon>Eukaryota</taxon>
        <taxon>Fungi</taxon>
        <taxon>Dikarya</taxon>
        <taxon>Ascomycota</taxon>
        <taxon>Pezizomycotina</taxon>
        <taxon>Eurotiomycetes</taxon>
        <taxon>Chaetothyriomycetidae</taxon>
        <taxon>Chaetothyriales</taxon>
        <taxon>Herpotrichiellaceae</taxon>
        <taxon>Exophiala</taxon>
    </lineage>
</organism>
<feature type="region of interest" description="Disordered" evidence="3">
    <location>
        <begin position="1"/>
        <end position="65"/>
    </location>
</feature>
<dbReference type="HOGENOM" id="CLU_018250_0_0_1"/>
<dbReference type="PROSITE" id="PS51207">
    <property type="entry name" value="PXA"/>
    <property type="match status" value="1"/>
</dbReference>
<feature type="domain" description="PXA" evidence="4">
    <location>
        <begin position="103"/>
        <end position="281"/>
    </location>
</feature>
<dbReference type="EMBL" id="AMGV01000004">
    <property type="protein sequence ID" value="KEF57935.1"/>
    <property type="molecule type" value="Genomic_DNA"/>
</dbReference>
<name>A0A072PQY9_9EURO</name>
<evidence type="ECO:0000256" key="1">
    <source>
        <dbReference type="ARBA" id="ARBA00004496"/>
    </source>
</evidence>
<gene>
    <name evidence="5" type="ORF">A1O9_05857</name>
</gene>
<dbReference type="Proteomes" id="UP000027920">
    <property type="component" value="Unassembled WGS sequence"/>
</dbReference>
<dbReference type="InterPro" id="IPR003114">
    <property type="entry name" value="Phox_assoc"/>
</dbReference>
<evidence type="ECO:0000313" key="6">
    <source>
        <dbReference type="Proteomes" id="UP000027920"/>
    </source>
</evidence>
<dbReference type="SMART" id="SM00313">
    <property type="entry name" value="PXA"/>
    <property type="match status" value="1"/>
</dbReference>
<comment type="subcellular location">
    <subcellularLocation>
        <location evidence="1">Cytoplasm</location>
    </subcellularLocation>
</comment>
<proteinExistence type="predicted"/>
<dbReference type="GO" id="GO:0005770">
    <property type="term" value="C:late endosome"/>
    <property type="evidence" value="ECO:0007669"/>
    <property type="project" value="TreeGrafter"/>
</dbReference>
<feature type="compositionally biased region" description="Low complexity" evidence="3">
    <location>
        <begin position="382"/>
        <end position="393"/>
    </location>
</feature>
<sequence length="457" mass="49790">MTASSPSHPPFPHVATKAASTAQASQLNALADNKVAPGQSSSRIPPTGPKHRRDTPASAQDSTSERATLSLIKRTLVADGNHGIASRTSPAPIEGILPPLTSSNDVDVQLYAIVAIIIKNFVNSWYSKITPDRTFVDEVIQIIAHCSRAVEQRLRQIDVTELILDDGAALVERHVVAYRTATTAQAALHYGESPRRIYHALNPHPALDPSLTEEEQKKYESAYRQLLIQGALAVLLPTEDLANTCLRTLVTDIIADLILGRALADKVCEPWFLHGVASKVVGIVTSRATGETTVDEKASQHEERTSRLEKFGLLSSKTADQETNSSERHQSPASAWVWRLLQYAFIAYQSLRFILVGIVHAQHVAGRGGHSHFLDVSTSASSSWHSHKSPAPSTRRLSDANSGSPRAVINYRLFSCISTILDLSVRMPWLASSLSFWQHALSEGPGRYGSANSTLDK</sequence>
<dbReference type="RefSeq" id="XP_013260525.1">
    <property type="nucleotide sequence ID" value="XM_013405071.1"/>
</dbReference>
<dbReference type="GO" id="GO:0035091">
    <property type="term" value="F:phosphatidylinositol binding"/>
    <property type="evidence" value="ECO:0007669"/>
    <property type="project" value="TreeGrafter"/>
</dbReference>
<dbReference type="GO" id="GO:0045022">
    <property type="term" value="P:early endosome to late endosome transport"/>
    <property type="evidence" value="ECO:0007669"/>
    <property type="project" value="TreeGrafter"/>
</dbReference>
<keyword evidence="2" id="KW-0963">Cytoplasm</keyword>
<evidence type="ECO:0000256" key="2">
    <source>
        <dbReference type="ARBA" id="ARBA00022490"/>
    </source>
</evidence>
<reference evidence="5 6" key="1">
    <citation type="submission" date="2013-03" db="EMBL/GenBank/DDBJ databases">
        <title>The Genome Sequence of Exophiala aquamarina CBS 119918.</title>
        <authorList>
            <consortium name="The Broad Institute Genomics Platform"/>
            <person name="Cuomo C."/>
            <person name="de Hoog S."/>
            <person name="Gorbushina A."/>
            <person name="Walker B."/>
            <person name="Young S.K."/>
            <person name="Zeng Q."/>
            <person name="Gargeya S."/>
            <person name="Fitzgerald M."/>
            <person name="Haas B."/>
            <person name="Abouelleil A."/>
            <person name="Allen A.W."/>
            <person name="Alvarado L."/>
            <person name="Arachchi H.M."/>
            <person name="Berlin A.M."/>
            <person name="Chapman S.B."/>
            <person name="Gainer-Dewar J."/>
            <person name="Goldberg J."/>
            <person name="Griggs A."/>
            <person name="Gujja S."/>
            <person name="Hansen M."/>
            <person name="Howarth C."/>
            <person name="Imamovic A."/>
            <person name="Ireland A."/>
            <person name="Larimer J."/>
            <person name="McCowan C."/>
            <person name="Murphy C."/>
            <person name="Pearson M."/>
            <person name="Poon T.W."/>
            <person name="Priest M."/>
            <person name="Roberts A."/>
            <person name="Saif S."/>
            <person name="Shea T."/>
            <person name="Sisk P."/>
            <person name="Sykes S."/>
            <person name="Wortman J."/>
            <person name="Nusbaum C."/>
            <person name="Birren B."/>
        </authorList>
    </citation>
    <scope>NUCLEOTIDE SEQUENCE [LARGE SCALE GENOMIC DNA]</scope>
    <source>
        <strain evidence="5 6">CBS 119918</strain>
    </source>
</reference>
<evidence type="ECO:0000256" key="3">
    <source>
        <dbReference type="SAM" id="MobiDB-lite"/>
    </source>
</evidence>
<evidence type="ECO:0000313" key="5">
    <source>
        <dbReference type="EMBL" id="KEF57935.1"/>
    </source>
</evidence>
<protein>
    <recommendedName>
        <fullName evidence="4">PXA domain-containing protein</fullName>
    </recommendedName>
</protein>
<feature type="region of interest" description="Disordered" evidence="3">
    <location>
        <begin position="382"/>
        <end position="402"/>
    </location>
</feature>
<dbReference type="STRING" id="1182545.A0A072PQY9"/>
<dbReference type="PANTHER" id="PTHR22999:SF23">
    <property type="entry name" value="SORTING NEXIN-16"/>
    <property type="match status" value="1"/>
</dbReference>
<dbReference type="AlphaFoldDB" id="A0A072PQY9"/>
<dbReference type="InterPro" id="IPR051837">
    <property type="entry name" value="SortingNexin/PXDomain-PKLike"/>
</dbReference>